<dbReference type="RefSeq" id="XP_007442566.1">
    <property type="nucleotide sequence ID" value="XM_007442504.3"/>
</dbReference>
<feature type="non-terminal residue" evidence="10">
    <location>
        <position position="1"/>
    </location>
</feature>
<comment type="catalytic activity">
    <reaction evidence="6">
        <text>cis-stilbene oxide + H2O = (1R,2R)-hydrobenzoin</text>
        <dbReference type="Rhea" id="RHEA:23900"/>
        <dbReference type="ChEBI" id="CHEBI:15377"/>
        <dbReference type="ChEBI" id="CHEBI:50004"/>
        <dbReference type="ChEBI" id="CHEBI:50014"/>
        <dbReference type="EC" id="3.3.2.9"/>
    </reaction>
</comment>
<reference evidence="10" key="1">
    <citation type="submission" date="2025-08" db="UniProtKB">
        <authorList>
            <consortium name="RefSeq"/>
        </authorList>
    </citation>
    <scope>IDENTIFICATION</scope>
    <source>
        <tissue evidence="10">Liver</tissue>
    </source>
</reference>
<evidence type="ECO:0000313" key="9">
    <source>
        <dbReference type="Proteomes" id="UP000695026"/>
    </source>
</evidence>
<comment type="subcellular location">
    <subcellularLocation>
        <location evidence="6">Endoplasmic reticulum membrane</location>
    </subcellularLocation>
    <subcellularLocation>
        <location evidence="2">Microsome membrane</location>
        <topology evidence="2">Single-pass membrane protein</topology>
    </subcellularLocation>
</comment>
<evidence type="ECO:0000256" key="5">
    <source>
        <dbReference type="ARBA" id="ARBA00022801"/>
    </source>
</evidence>
<feature type="active site" description="Proton donor" evidence="7">
    <location>
        <position position="254"/>
    </location>
</feature>
<comment type="function">
    <text evidence="6">Biotransformation enzyme that catalyzes the hydrolysis of arene and aliphatic epoxides to less reactive and more water soluble dihydrodiols by the trans addition of water.</text>
</comment>
<dbReference type="AlphaFoldDB" id="A0A9F2RC54"/>
<evidence type="ECO:0000256" key="6">
    <source>
        <dbReference type="PIRNR" id="PIRNR001112"/>
    </source>
</evidence>
<dbReference type="GeneID" id="103060249"/>
<evidence type="ECO:0000259" key="8">
    <source>
        <dbReference type="Pfam" id="PF00561"/>
    </source>
</evidence>
<keyword evidence="4 6" id="KW-0058">Aromatic hydrocarbons catabolism</keyword>
<comment type="similarity">
    <text evidence="3 6">Belongs to the peptidase S33 family.</text>
</comment>
<dbReference type="Proteomes" id="UP000695026">
    <property type="component" value="Unplaced"/>
</dbReference>
<protein>
    <recommendedName>
        <fullName evidence="6">Epoxide hydrolase</fullName>
        <ecNumber evidence="6">3.3.2.9</ecNumber>
    </recommendedName>
</protein>
<dbReference type="InterPro" id="IPR000639">
    <property type="entry name" value="Epox_hydrolase-like"/>
</dbReference>
<dbReference type="InterPro" id="IPR000073">
    <property type="entry name" value="AB_hydrolase_1"/>
</dbReference>
<keyword evidence="9" id="KW-1185">Reference proteome</keyword>
<evidence type="ECO:0000313" key="10">
    <source>
        <dbReference type="RefSeq" id="XP_007442566.1"/>
    </source>
</evidence>
<dbReference type="GO" id="GO:0005789">
    <property type="term" value="C:endoplasmic reticulum membrane"/>
    <property type="evidence" value="ECO:0007669"/>
    <property type="project" value="UniProtKB-SubCell"/>
</dbReference>
<keyword evidence="6" id="KW-0256">Endoplasmic reticulum</keyword>
<accession>A0A9F2RC54</accession>
<keyword evidence="5 6" id="KW-0378">Hydrolase</keyword>
<evidence type="ECO:0000256" key="4">
    <source>
        <dbReference type="ARBA" id="ARBA00022797"/>
    </source>
</evidence>
<dbReference type="PANTHER" id="PTHR21661:SF70">
    <property type="entry name" value="EPOXIDE HYDROLASE 1"/>
    <property type="match status" value="1"/>
</dbReference>
<dbReference type="PIRSF" id="PIRSF001112">
    <property type="entry name" value="Epoxide_hydrolase"/>
    <property type="match status" value="1"/>
</dbReference>
<evidence type="ECO:0000256" key="7">
    <source>
        <dbReference type="PIRSR" id="PIRSR001112-1"/>
    </source>
</evidence>
<name>A0A9F2RC54_PYTBI</name>
<dbReference type="PANTHER" id="PTHR21661">
    <property type="entry name" value="EPOXIDE HYDROLASE 1-RELATED"/>
    <property type="match status" value="1"/>
</dbReference>
<dbReference type="KEGG" id="pbi:103060249"/>
<dbReference type="GO" id="GO:0033961">
    <property type="term" value="F:cis-stilbene-oxide hydrolase activity"/>
    <property type="evidence" value="ECO:0007669"/>
    <property type="project" value="UniProtKB-UniRule"/>
</dbReference>
<feature type="active site" description="Proton acceptor" evidence="7">
    <location>
        <position position="311"/>
    </location>
</feature>
<dbReference type="OMA" id="VGVHVNY"/>
<organism evidence="9 10">
    <name type="scientific">Python bivittatus</name>
    <name type="common">Burmese python</name>
    <name type="synonym">Python molurus bivittatus</name>
    <dbReference type="NCBI Taxonomy" id="176946"/>
    <lineage>
        <taxon>Eukaryota</taxon>
        <taxon>Metazoa</taxon>
        <taxon>Chordata</taxon>
        <taxon>Craniata</taxon>
        <taxon>Vertebrata</taxon>
        <taxon>Euteleostomi</taxon>
        <taxon>Lepidosauria</taxon>
        <taxon>Squamata</taxon>
        <taxon>Bifurcata</taxon>
        <taxon>Unidentata</taxon>
        <taxon>Episquamata</taxon>
        <taxon>Toxicofera</taxon>
        <taxon>Serpentes</taxon>
        <taxon>Henophidia</taxon>
        <taxon>Pythonidae</taxon>
        <taxon>Python</taxon>
    </lineage>
</organism>
<proteinExistence type="inferred from homology"/>
<evidence type="ECO:0000256" key="3">
    <source>
        <dbReference type="ARBA" id="ARBA00010088"/>
    </source>
</evidence>
<dbReference type="OrthoDB" id="7130006at2759"/>
<sequence>IDVHFLHIKPLHLSEGQSAKPLLMIHGWPGSVFELYKIIPLLTDSVNHGLSGDHIFEMVCPSIPGFGFSEAPHKKGFNTMCAARIFYKLMLKLGFHKFYIQGGDYGSLIGTNLAQIAPRHVKGIHLNIVVLTTIGFKQLLSILLGQYFPGLFGFQAEDVQLIFPFKEKVLCKLLRESGYVHIQATKPDTVGCALNDSPVGLAAYILDKFSTWTDPSFQNLEDGGLEKKFTLDDLLTNIMIYWASGCVVSSVRLYKEVFGKGIGTEKHEKFPVEVPTGIAVFPNELFHIPRSWAQQKYVNIVSYNFMPRGGHFAAFEEPEILAADILQFVDKVEKASFIQ</sequence>
<dbReference type="InterPro" id="IPR016292">
    <property type="entry name" value="Epoxide_hydrolase"/>
</dbReference>
<feature type="active site" description="Nucleophile" evidence="7">
    <location>
        <position position="104"/>
    </location>
</feature>
<evidence type="ECO:0000256" key="1">
    <source>
        <dbReference type="ARBA" id="ARBA00000221"/>
    </source>
</evidence>
<feature type="domain" description="AB hydrolase-1" evidence="8">
    <location>
        <begin position="20"/>
        <end position="242"/>
    </location>
</feature>
<dbReference type="Gene3D" id="3.40.50.1820">
    <property type="entry name" value="alpha/beta hydrolase"/>
    <property type="match status" value="1"/>
</dbReference>
<dbReference type="InterPro" id="IPR029058">
    <property type="entry name" value="AB_hydrolase_fold"/>
</dbReference>
<dbReference type="GO" id="GO:0097176">
    <property type="term" value="P:epoxide metabolic process"/>
    <property type="evidence" value="ECO:0007669"/>
    <property type="project" value="TreeGrafter"/>
</dbReference>
<keyword evidence="6" id="KW-0472">Membrane</keyword>
<dbReference type="PRINTS" id="PR00412">
    <property type="entry name" value="EPOXHYDRLASE"/>
</dbReference>
<dbReference type="EC" id="3.3.2.9" evidence="6"/>
<dbReference type="Pfam" id="PF00561">
    <property type="entry name" value="Abhydrolase_1"/>
    <property type="match status" value="1"/>
</dbReference>
<comment type="catalytic activity">
    <reaction evidence="1 6">
        <text>1-(4-methoxyphenyl)-N-methyl-N-[(3-methyloxetan-3-yl)methyl]methanamine + H2O = 2-{[(4-methoxybenzyl)(methyl)amino]methyl}-2-methylpropane-1,3-diol</text>
        <dbReference type="Rhea" id="RHEA:55764"/>
        <dbReference type="ChEBI" id="CHEBI:15377"/>
        <dbReference type="ChEBI" id="CHEBI:139161"/>
        <dbReference type="ChEBI" id="CHEBI:139164"/>
        <dbReference type="EC" id="3.3.2.9"/>
    </reaction>
</comment>
<evidence type="ECO:0000256" key="2">
    <source>
        <dbReference type="ARBA" id="ARBA00004111"/>
    </source>
</evidence>
<gene>
    <name evidence="10" type="primary">LOC103060249</name>
</gene>
<dbReference type="SUPFAM" id="SSF53474">
    <property type="entry name" value="alpha/beta-Hydrolases"/>
    <property type="match status" value="1"/>
</dbReference>